<dbReference type="GO" id="GO:0043226">
    <property type="term" value="C:organelle"/>
    <property type="evidence" value="ECO:0007669"/>
    <property type="project" value="UniProtKB-ARBA"/>
</dbReference>
<dbReference type="AlphaFoldDB" id="A0A2P5YQM1"/>
<dbReference type="InterPro" id="IPR002048">
    <property type="entry name" value="EF_hand_dom"/>
</dbReference>
<dbReference type="InterPro" id="IPR011992">
    <property type="entry name" value="EF-hand-dom_pair"/>
</dbReference>
<accession>A0A2P5YQM1</accession>
<evidence type="ECO:0000256" key="3">
    <source>
        <dbReference type="ARBA" id="ARBA00022837"/>
    </source>
</evidence>
<dbReference type="SUPFAM" id="SSF47473">
    <property type="entry name" value="EF-hand"/>
    <property type="match status" value="2"/>
</dbReference>
<evidence type="ECO:0000313" key="6">
    <source>
        <dbReference type="Proteomes" id="UP000239757"/>
    </source>
</evidence>
<keyword evidence="1" id="KW-0479">Metal-binding</keyword>
<dbReference type="FunFam" id="1.10.238.10:FF:000178">
    <property type="entry name" value="Calmodulin-2 A"/>
    <property type="match status" value="1"/>
</dbReference>
<keyword evidence="3" id="KW-0106">Calcium</keyword>
<dbReference type="GO" id="GO:0005509">
    <property type="term" value="F:calcium ion binding"/>
    <property type="evidence" value="ECO:0007669"/>
    <property type="project" value="InterPro"/>
</dbReference>
<sequence length="304" mass="33724">MGIVTISKPTKWFSNKGLSLNFPPFLSKSKSSTSLPLSPPAVPLPPLNKTTKKEELRQVFHRFDHDGDGKISSEELSAYFASIGDNVSSNVVRRVIKDFDNDGDELLGFEDFVELMEGGDDGDDIKRAFEMYEGDKGCGCITPVGLQQMLGRLGDVRSYEECKAMIGVFDLDGNGVLDFNEFQHMMKGDNVSSNVVRRVIKDFDNDGDELLGFEDFVELMEGGDDGDDIKRAFEMYEGDKGCGCITPVGLQQMLGRLGDVRSYEECKAMIGVFDLDGNGVLDFNEFQHMMKGVEPNRNEIVSVK</sequence>
<dbReference type="OrthoDB" id="26525at2759"/>
<evidence type="ECO:0000256" key="2">
    <source>
        <dbReference type="ARBA" id="ARBA00022737"/>
    </source>
</evidence>
<keyword evidence="2" id="KW-0677">Repeat</keyword>
<dbReference type="InterPro" id="IPR018247">
    <property type="entry name" value="EF_Hand_1_Ca_BS"/>
</dbReference>
<organism evidence="5 6">
    <name type="scientific">Gossypium barbadense</name>
    <name type="common">Sea Island cotton</name>
    <name type="synonym">Hibiscus barbadensis</name>
    <dbReference type="NCBI Taxonomy" id="3634"/>
    <lineage>
        <taxon>Eukaryota</taxon>
        <taxon>Viridiplantae</taxon>
        <taxon>Streptophyta</taxon>
        <taxon>Embryophyta</taxon>
        <taxon>Tracheophyta</taxon>
        <taxon>Spermatophyta</taxon>
        <taxon>Magnoliopsida</taxon>
        <taxon>eudicotyledons</taxon>
        <taxon>Gunneridae</taxon>
        <taxon>Pentapetalae</taxon>
        <taxon>rosids</taxon>
        <taxon>malvids</taxon>
        <taxon>Malvales</taxon>
        <taxon>Malvaceae</taxon>
        <taxon>Malvoideae</taxon>
        <taxon>Gossypium</taxon>
    </lineage>
</organism>
<evidence type="ECO:0000256" key="1">
    <source>
        <dbReference type="ARBA" id="ARBA00022723"/>
    </source>
</evidence>
<feature type="domain" description="EF-hand" evidence="4">
    <location>
        <begin position="51"/>
        <end position="86"/>
    </location>
</feature>
<dbReference type="InterPro" id="IPR039647">
    <property type="entry name" value="EF_hand_pair_protein_CML-like"/>
</dbReference>
<dbReference type="PROSITE" id="PS50222">
    <property type="entry name" value="EF_HAND_2"/>
    <property type="match status" value="5"/>
</dbReference>
<proteinExistence type="predicted"/>
<dbReference type="Pfam" id="PF13499">
    <property type="entry name" value="EF-hand_7"/>
    <property type="match status" value="1"/>
</dbReference>
<feature type="domain" description="EF-hand" evidence="4">
    <location>
        <begin position="87"/>
        <end position="122"/>
    </location>
</feature>
<evidence type="ECO:0000259" key="4">
    <source>
        <dbReference type="PROSITE" id="PS50222"/>
    </source>
</evidence>
<feature type="domain" description="EF-hand" evidence="4">
    <location>
        <begin position="157"/>
        <end position="192"/>
    </location>
</feature>
<dbReference type="SMART" id="SM00054">
    <property type="entry name" value="EFh"/>
    <property type="match status" value="5"/>
</dbReference>
<protein>
    <recommendedName>
        <fullName evidence="4">EF-hand domain-containing protein</fullName>
    </recommendedName>
</protein>
<reference evidence="5 6" key="1">
    <citation type="submission" date="2015-01" db="EMBL/GenBank/DDBJ databases">
        <title>Genome of allotetraploid Gossypium barbadense reveals genomic plasticity and fiber elongation in cotton evolution.</title>
        <authorList>
            <person name="Chen X."/>
            <person name="Liu X."/>
            <person name="Zhao B."/>
            <person name="Zheng H."/>
            <person name="Hu Y."/>
            <person name="Lu G."/>
            <person name="Yang C."/>
            <person name="Chen J."/>
            <person name="Shan C."/>
            <person name="Zhang L."/>
            <person name="Zhou Y."/>
            <person name="Wang L."/>
            <person name="Guo W."/>
            <person name="Bai Y."/>
            <person name="Ruan J."/>
            <person name="Shangguan X."/>
            <person name="Mao Y."/>
            <person name="Jiang J."/>
            <person name="Zhu Y."/>
            <person name="Lei J."/>
            <person name="Kang H."/>
            <person name="Chen S."/>
            <person name="He X."/>
            <person name="Wang R."/>
            <person name="Wang Y."/>
            <person name="Chen J."/>
            <person name="Wang L."/>
            <person name="Yu S."/>
            <person name="Wang B."/>
            <person name="Wei J."/>
            <person name="Song S."/>
            <person name="Lu X."/>
            <person name="Gao Z."/>
            <person name="Gu W."/>
            <person name="Deng X."/>
            <person name="Ma D."/>
            <person name="Wang S."/>
            <person name="Liang W."/>
            <person name="Fang L."/>
            <person name="Cai C."/>
            <person name="Zhu X."/>
            <person name="Zhou B."/>
            <person name="Zhang Y."/>
            <person name="Chen Z."/>
            <person name="Xu S."/>
            <person name="Zhu R."/>
            <person name="Wang S."/>
            <person name="Zhang T."/>
            <person name="Zhao G."/>
        </authorList>
    </citation>
    <scope>NUCLEOTIDE SEQUENCE [LARGE SCALE GENOMIC DNA]</scope>
    <source>
        <strain evidence="6">cv. Xinhai21</strain>
        <tissue evidence="5">Leaf</tissue>
    </source>
</reference>
<dbReference type="PROSITE" id="PS00018">
    <property type="entry name" value="EF_HAND_1"/>
    <property type="match status" value="3"/>
</dbReference>
<name>A0A2P5YQM1_GOSBA</name>
<dbReference type="EMBL" id="KZ662888">
    <property type="protein sequence ID" value="PPS17906.1"/>
    <property type="molecule type" value="Genomic_DNA"/>
</dbReference>
<feature type="domain" description="EF-hand" evidence="4">
    <location>
        <begin position="261"/>
        <end position="296"/>
    </location>
</feature>
<dbReference type="Gene3D" id="1.10.238.10">
    <property type="entry name" value="EF-hand"/>
    <property type="match status" value="3"/>
</dbReference>
<dbReference type="Pfam" id="PF00036">
    <property type="entry name" value="EF-hand_1"/>
    <property type="match status" value="2"/>
</dbReference>
<dbReference type="Proteomes" id="UP000239757">
    <property type="component" value="Unassembled WGS sequence"/>
</dbReference>
<feature type="domain" description="EF-hand" evidence="4">
    <location>
        <begin position="196"/>
        <end position="226"/>
    </location>
</feature>
<dbReference type="PANTHER" id="PTHR10891">
    <property type="entry name" value="EF-HAND CALCIUM-BINDING DOMAIN CONTAINING PROTEIN"/>
    <property type="match status" value="1"/>
</dbReference>
<gene>
    <name evidence="5" type="ORF">GOBAR_AA02712</name>
</gene>
<evidence type="ECO:0000313" key="5">
    <source>
        <dbReference type="EMBL" id="PPS17906.1"/>
    </source>
</evidence>
<dbReference type="CDD" id="cd00051">
    <property type="entry name" value="EFh"/>
    <property type="match status" value="2"/>
</dbReference>